<dbReference type="PROSITE" id="PS51257">
    <property type="entry name" value="PROKAR_LIPOPROTEIN"/>
    <property type="match status" value="1"/>
</dbReference>
<evidence type="ECO:0000313" key="4">
    <source>
        <dbReference type="EMBL" id="MBP1935833.1"/>
    </source>
</evidence>
<gene>
    <name evidence="4" type="ORF">J2Z20_000694</name>
</gene>
<accession>A0ABS4GZY6</accession>
<organism evidence="4 5">
    <name type="scientific">Paenibacillus sediminis</name>
    <dbReference type="NCBI Taxonomy" id="664909"/>
    <lineage>
        <taxon>Bacteria</taxon>
        <taxon>Bacillati</taxon>
        <taxon>Bacillota</taxon>
        <taxon>Bacilli</taxon>
        <taxon>Bacillales</taxon>
        <taxon>Paenibacillaceae</taxon>
        <taxon>Paenibacillus</taxon>
    </lineage>
</organism>
<evidence type="ECO:0000313" key="5">
    <source>
        <dbReference type="Proteomes" id="UP001519273"/>
    </source>
</evidence>
<evidence type="ECO:0000259" key="3">
    <source>
        <dbReference type="SMART" id="SM00909"/>
    </source>
</evidence>
<comment type="caution">
    <text evidence="4">The sequence shown here is derived from an EMBL/GenBank/DDBJ whole genome shotgun (WGS) entry which is preliminary data.</text>
</comment>
<feature type="compositionally biased region" description="Polar residues" evidence="1">
    <location>
        <begin position="28"/>
        <end position="68"/>
    </location>
</feature>
<reference evidence="4 5" key="1">
    <citation type="submission" date="2021-03" db="EMBL/GenBank/DDBJ databases">
        <title>Genomic Encyclopedia of Type Strains, Phase IV (KMG-IV): sequencing the most valuable type-strain genomes for metagenomic binning, comparative biology and taxonomic classification.</title>
        <authorList>
            <person name="Goeker M."/>
        </authorList>
    </citation>
    <scope>NUCLEOTIDE SEQUENCE [LARGE SCALE GENOMIC DNA]</scope>
    <source>
        <strain evidence="4 5">DSM 23491</strain>
    </source>
</reference>
<proteinExistence type="predicted"/>
<dbReference type="SMART" id="SM00909">
    <property type="entry name" value="Germane"/>
    <property type="match status" value="1"/>
</dbReference>
<evidence type="ECO:0000256" key="1">
    <source>
        <dbReference type="SAM" id="MobiDB-lite"/>
    </source>
</evidence>
<dbReference type="InterPro" id="IPR019606">
    <property type="entry name" value="GerMN"/>
</dbReference>
<dbReference type="EMBL" id="JAGGKP010000001">
    <property type="protein sequence ID" value="MBP1935833.1"/>
    <property type="molecule type" value="Genomic_DNA"/>
</dbReference>
<feature type="signal peptide" evidence="2">
    <location>
        <begin position="1"/>
        <end position="18"/>
    </location>
</feature>
<dbReference type="Pfam" id="PF10646">
    <property type="entry name" value="Germane"/>
    <property type="match status" value="1"/>
</dbReference>
<keyword evidence="2" id="KW-0732">Signal</keyword>
<dbReference type="Proteomes" id="UP001519273">
    <property type="component" value="Unassembled WGS sequence"/>
</dbReference>
<feature type="region of interest" description="Disordered" evidence="1">
    <location>
        <begin position="24"/>
        <end position="68"/>
    </location>
</feature>
<protein>
    <submittedName>
        <fullName evidence="4">Spore germination protein GerM</fullName>
    </submittedName>
</protein>
<feature type="chain" id="PRO_5047290560" evidence="2">
    <location>
        <begin position="19"/>
        <end position="205"/>
    </location>
</feature>
<name>A0ABS4GZY6_9BACL</name>
<feature type="domain" description="GerMN" evidence="3">
    <location>
        <begin position="106"/>
        <end position="190"/>
    </location>
</feature>
<evidence type="ECO:0000256" key="2">
    <source>
        <dbReference type="SAM" id="SignalP"/>
    </source>
</evidence>
<sequence>MNKKIWVTGLLAILLVTAAGCGQKPTAAPSNSGSKSDTVQGQSRAALSNGAGSNTESQKTEVNNTVKDNANKTQKAIIKVYYNDDQATKLVEAQKEISFESDIQKYEAALKALQTSDDPKLFPLWPKVIFKSVKIHNGDLTIDLTLPDAARLGSEEEQFALDSLKKTLFQFEEVKTIDILVDGKQVDSLMGHVDLDHPMKRDSSQ</sequence>
<dbReference type="RefSeq" id="WP_209845434.1">
    <property type="nucleotide sequence ID" value="NZ_CBCRVE010000001.1"/>
</dbReference>
<keyword evidence="5" id="KW-1185">Reference proteome</keyword>